<dbReference type="STRING" id="651661.SAMN05660293_01690"/>
<dbReference type="EMBL" id="FUZA01000002">
    <property type="protein sequence ID" value="SKB72220.1"/>
    <property type="molecule type" value="Genomic_DNA"/>
</dbReference>
<evidence type="ECO:0000313" key="2">
    <source>
        <dbReference type="Proteomes" id="UP000190897"/>
    </source>
</evidence>
<evidence type="ECO:0000313" key="1">
    <source>
        <dbReference type="EMBL" id="SKB72220.1"/>
    </source>
</evidence>
<organism evidence="1 2">
    <name type="scientific">Dyadobacter psychrophilus</name>
    <dbReference type="NCBI Taxonomy" id="651661"/>
    <lineage>
        <taxon>Bacteria</taxon>
        <taxon>Pseudomonadati</taxon>
        <taxon>Bacteroidota</taxon>
        <taxon>Cytophagia</taxon>
        <taxon>Cytophagales</taxon>
        <taxon>Spirosomataceae</taxon>
        <taxon>Dyadobacter</taxon>
    </lineage>
</organism>
<dbReference type="AlphaFoldDB" id="A0A1T5DKZ9"/>
<name>A0A1T5DKZ9_9BACT</name>
<keyword evidence="2" id="KW-1185">Reference proteome</keyword>
<dbReference type="InterPro" id="IPR045538">
    <property type="entry name" value="CIS_TMP"/>
</dbReference>
<dbReference type="Pfam" id="PF19268">
    <property type="entry name" value="CIS_TMP"/>
    <property type="match status" value="1"/>
</dbReference>
<gene>
    <name evidence="1" type="ORF">SAMN05660293_01690</name>
</gene>
<accession>A0A1T5DKZ9</accession>
<dbReference type="RefSeq" id="WP_082214249.1">
    <property type="nucleotide sequence ID" value="NZ_FUZA01000002.1"/>
</dbReference>
<sequence>MSQTHVINSLQIEIETSDESTAFRLRDALNHYWQQWVMLHLEKAFDKVSPVNAMIRIDKLELDLETLEAENFDDDFPERIEKLFSDRLQKIIHSKSISHLISNNSATDQDLLVSFLKTGALPWWSQSYKDIDFNRIIYTTSVEKPEEMRDVLLNAFKGKDSLLRLLYQFDNQIIINILRSLFGMDGHEGEIEKRIEFWQNKGKALAESETDMFRVLAFFAHLNKVENLNAGSSLQAVSERFLPFAKQNEWRQFSGSSLEMNALTDAILQVESASQDKEELSEEQTKYVIRHAGIVLIAPFLPQLFRQLNLLADEGGTFRDEQAALRAVALLGYIGRGKSVVPEYELILEKLLCGVPIHEPVPLDCALTLPELQEADELLNAVIGHWNVLKSVSGLREGFFERDGILQDMGSSWLLRVERKSYDVLFDHKPPPWGFRVLRFSWNPKMIETEW</sequence>
<dbReference type="Proteomes" id="UP000190897">
    <property type="component" value="Unassembled WGS sequence"/>
</dbReference>
<dbReference type="OrthoDB" id="1488184at2"/>
<proteinExistence type="predicted"/>
<reference evidence="2" key="1">
    <citation type="submission" date="2017-02" db="EMBL/GenBank/DDBJ databases">
        <authorList>
            <person name="Varghese N."/>
            <person name="Submissions S."/>
        </authorList>
    </citation>
    <scope>NUCLEOTIDE SEQUENCE [LARGE SCALE GENOMIC DNA]</scope>
    <source>
        <strain evidence="2">DSM 22270</strain>
    </source>
</reference>
<protein>
    <submittedName>
        <fullName evidence="1">Uncharacterized protein</fullName>
    </submittedName>
</protein>